<dbReference type="Pfam" id="PF01057">
    <property type="entry name" value="Parvo_NS1"/>
    <property type="match status" value="1"/>
</dbReference>
<name>A0AB74UEJ3_9VIRU</name>
<reference evidence="7" key="1">
    <citation type="submission" date="2024-10" db="EMBL/GenBank/DDBJ databases">
        <authorList>
            <person name="Zhao P."/>
            <person name="Su H."/>
            <person name="Dong J."/>
            <person name="Yang F."/>
        </authorList>
    </citation>
    <scope>NUCLEOTIDE SEQUENCE</scope>
    <source>
        <strain evidence="7">SpinColumn10</strain>
    </source>
</reference>
<dbReference type="SUPFAM" id="SSF52540">
    <property type="entry name" value="P-loop containing nucleoside triphosphate hydrolases"/>
    <property type="match status" value="1"/>
</dbReference>
<evidence type="ECO:0000313" key="7">
    <source>
        <dbReference type="EMBL" id="XHS97074.1"/>
    </source>
</evidence>
<comment type="subcellular location">
    <subcellularLocation>
        <location evidence="1">Host nucleus</location>
    </subcellularLocation>
</comment>
<keyword evidence="5" id="KW-0067">ATP-binding</keyword>
<evidence type="ECO:0000256" key="1">
    <source>
        <dbReference type="ARBA" id="ARBA00004147"/>
    </source>
</evidence>
<dbReference type="GO" id="GO:0005524">
    <property type="term" value="F:ATP binding"/>
    <property type="evidence" value="ECO:0007669"/>
    <property type="project" value="UniProtKB-KW"/>
</dbReference>
<keyword evidence="4" id="KW-0547">Nucleotide-binding</keyword>
<dbReference type="Gene3D" id="3.40.50.300">
    <property type="entry name" value="P-loop containing nucleotide triphosphate hydrolases"/>
    <property type="match status" value="1"/>
</dbReference>
<evidence type="ECO:0000256" key="4">
    <source>
        <dbReference type="ARBA" id="ARBA00022741"/>
    </source>
</evidence>
<sequence>MFSAPPKTVPFTTEDRQWDARFNVQDDGDLTRLLDAIGSEWEKGKFKYILVGGVEIGTRPYQDDYQIKHVHVAAVFHNRVSKRSILKNWNIKEGNGYYLVPRNRDLPYSGWKSHHIKEFSKVDKSKCTLYEMGTLPEDIKKPRVQASEEEKKRKIDEVLIEMKGLIENNQEEEAFRKFPRNYLTYGEKIKAMVTQKRDFFKTNGNPHIWLYGYPGTGKTAVLSYIYPRYYKKNLHNKFFDLFDPKEHTHVMLEDLDHEAVERLSMNFLKTVCDEAGFPIDQKYKTPQLVRTTILVTSNFRIPEICDGTEHGGDVTKTAILRRFWHVDIMSLLRLLGLKLLPKWERQQMAKEGNTNPAKLFITWDYLTDTPLCTPLRSPEEYQQMIKDHFYA</sequence>
<evidence type="ECO:0000259" key="6">
    <source>
        <dbReference type="Pfam" id="PF01057"/>
    </source>
</evidence>
<evidence type="ECO:0000256" key="3">
    <source>
        <dbReference type="ARBA" id="ARBA00022705"/>
    </source>
</evidence>
<organism evidence="7">
    <name type="scientific">parvo-like hybrid virus</name>
    <dbReference type="NCBI Taxonomy" id="3367306"/>
    <lineage>
        <taxon>Viruses</taxon>
        <taxon>Monodnaviria</taxon>
        <taxon>Shotokuvirae</taxon>
        <taxon>Cossaviricota</taxon>
        <taxon>Quintoviricetes</taxon>
        <taxon>Piccovirales</taxon>
        <taxon>Parvoviridae</taxon>
    </lineage>
</organism>
<dbReference type="GO" id="GO:0042025">
    <property type="term" value="C:host cell nucleus"/>
    <property type="evidence" value="ECO:0007669"/>
    <property type="project" value="UniProtKB-SubCell"/>
</dbReference>
<keyword evidence="2" id="KW-1048">Host nucleus</keyword>
<evidence type="ECO:0000256" key="5">
    <source>
        <dbReference type="ARBA" id="ARBA00022840"/>
    </source>
</evidence>
<proteinExistence type="predicted"/>
<dbReference type="InterPro" id="IPR001257">
    <property type="entry name" value="Parvovirus_NS1_helicase"/>
</dbReference>
<protein>
    <submittedName>
        <fullName evidence="7">Replication protein</fullName>
    </submittedName>
</protein>
<dbReference type="GO" id="GO:0006260">
    <property type="term" value="P:DNA replication"/>
    <property type="evidence" value="ECO:0007669"/>
    <property type="project" value="UniProtKB-KW"/>
</dbReference>
<accession>A0AB74UEJ3</accession>
<feature type="domain" description="Parvovirus non-structural protein 1 helicase" evidence="6">
    <location>
        <begin position="207"/>
        <end position="309"/>
    </location>
</feature>
<dbReference type="InterPro" id="IPR027417">
    <property type="entry name" value="P-loop_NTPase"/>
</dbReference>
<keyword evidence="3" id="KW-0235">DNA replication</keyword>
<dbReference type="GO" id="GO:0019079">
    <property type="term" value="P:viral genome replication"/>
    <property type="evidence" value="ECO:0007669"/>
    <property type="project" value="InterPro"/>
</dbReference>
<evidence type="ECO:0000256" key="2">
    <source>
        <dbReference type="ARBA" id="ARBA00022562"/>
    </source>
</evidence>
<dbReference type="EMBL" id="PQ313125">
    <property type="protein sequence ID" value="XHS97074.1"/>
    <property type="molecule type" value="Genomic_DNA"/>
</dbReference>